<keyword evidence="5 6" id="KW-0472">Membrane</keyword>
<protein>
    <submittedName>
        <fullName evidence="7">Uncharacterized protein</fullName>
    </submittedName>
</protein>
<name>A0AAF0DGK8_9EURO</name>
<evidence type="ECO:0000313" key="7">
    <source>
        <dbReference type="EMBL" id="WEW57395.1"/>
    </source>
</evidence>
<evidence type="ECO:0000313" key="8">
    <source>
        <dbReference type="Proteomes" id="UP001219355"/>
    </source>
</evidence>
<feature type="transmembrane region" description="Helical" evidence="6">
    <location>
        <begin position="174"/>
        <end position="197"/>
    </location>
</feature>
<evidence type="ECO:0000256" key="3">
    <source>
        <dbReference type="ARBA" id="ARBA00022692"/>
    </source>
</evidence>
<organism evidence="7 8">
    <name type="scientific">Emydomyces testavorans</name>
    <dbReference type="NCBI Taxonomy" id="2070801"/>
    <lineage>
        <taxon>Eukaryota</taxon>
        <taxon>Fungi</taxon>
        <taxon>Dikarya</taxon>
        <taxon>Ascomycota</taxon>
        <taxon>Pezizomycotina</taxon>
        <taxon>Eurotiomycetes</taxon>
        <taxon>Eurotiomycetidae</taxon>
        <taxon>Onygenales</taxon>
        <taxon>Nannizziopsiaceae</taxon>
        <taxon>Emydomyces</taxon>
    </lineage>
</organism>
<keyword evidence="8" id="KW-1185">Reference proteome</keyword>
<dbReference type="Pfam" id="PF01940">
    <property type="entry name" value="DUF92"/>
    <property type="match status" value="1"/>
</dbReference>
<accession>A0AAF0DGK8</accession>
<sequence>MKPVVAVPATLLLVYRAWSRKSLTPTGIVFATITAIIHALHPSAAPFAFLVIFFLGGTAVTKIKHDVKAKLTLSASGSAGGEGPRSHVQVLANSVVASILTLLHTWQLYRHKGADPPCFAYGGGDLLMVGIVANYAAVAADTYSSELGILSRSPPRLITSLTFRRVPRGTNGGVTLVGLAAGAMGAFTIALTSLLLLPFCPLGSLSGFTKTGLDGGRAWGLTEKALWVAAVTVWGTLGSVLDSVLGGLLQATVVDKRTGKVVEGDGGSKVGDVYPSRLGERALVLVHPGAVISTGLDEMPVRQSSQLRVTEDIANAVTPRRLKHEMSAADEFVANALDIEHESRKIETGHDILDNNAINVLMAAMMSIGAIATAAYIWDVPLENVLK</sequence>
<evidence type="ECO:0000256" key="5">
    <source>
        <dbReference type="ARBA" id="ARBA00023136"/>
    </source>
</evidence>
<proteinExistence type="inferred from homology"/>
<evidence type="ECO:0000256" key="2">
    <source>
        <dbReference type="ARBA" id="ARBA00009012"/>
    </source>
</evidence>
<dbReference type="EMBL" id="CP120628">
    <property type="protein sequence ID" value="WEW57395.1"/>
    <property type="molecule type" value="Genomic_DNA"/>
</dbReference>
<dbReference type="GO" id="GO:0016020">
    <property type="term" value="C:membrane"/>
    <property type="evidence" value="ECO:0007669"/>
    <property type="project" value="UniProtKB-SubCell"/>
</dbReference>
<evidence type="ECO:0000256" key="6">
    <source>
        <dbReference type="SAM" id="Phobius"/>
    </source>
</evidence>
<comment type="subcellular location">
    <subcellularLocation>
        <location evidence="1">Membrane</location>
        <topology evidence="1">Multi-pass membrane protein</topology>
    </subcellularLocation>
</comment>
<dbReference type="PANTHER" id="PTHR13353">
    <property type="entry name" value="TRANSMEMBRANE PROTEIN 19"/>
    <property type="match status" value="1"/>
</dbReference>
<dbReference type="InterPro" id="IPR002794">
    <property type="entry name" value="DUF92_TMEM19"/>
</dbReference>
<evidence type="ECO:0000256" key="4">
    <source>
        <dbReference type="ARBA" id="ARBA00022989"/>
    </source>
</evidence>
<feature type="transmembrane region" description="Helical" evidence="6">
    <location>
        <begin position="225"/>
        <end position="249"/>
    </location>
</feature>
<feature type="transmembrane region" description="Helical" evidence="6">
    <location>
        <begin position="29"/>
        <end position="55"/>
    </location>
</feature>
<dbReference type="AlphaFoldDB" id="A0AAF0DGK8"/>
<gene>
    <name evidence="7" type="ORF">PRK78_002862</name>
</gene>
<keyword evidence="4 6" id="KW-1133">Transmembrane helix</keyword>
<evidence type="ECO:0000256" key="1">
    <source>
        <dbReference type="ARBA" id="ARBA00004141"/>
    </source>
</evidence>
<keyword evidence="3 6" id="KW-0812">Transmembrane</keyword>
<dbReference type="PANTHER" id="PTHR13353:SF5">
    <property type="entry name" value="TRANSMEMBRANE PROTEIN 19"/>
    <property type="match status" value="1"/>
</dbReference>
<comment type="similarity">
    <text evidence="2">Belongs to the TMEM19 family.</text>
</comment>
<reference evidence="7" key="1">
    <citation type="submission" date="2023-03" db="EMBL/GenBank/DDBJ databases">
        <title>Emydomyces testavorans Genome Sequence.</title>
        <authorList>
            <person name="Hoyer L."/>
        </authorList>
    </citation>
    <scope>NUCLEOTIDE SEQUENCE</scope>
    <source>
        <strain evidence="7">16-2883</strain>
    </source>
</reference>
<feature type="transmembrane region" description="Helical" evidence="6">
    <location>
        <begin position="357"/>
        <end position="378"/>
    </location>
</feature>
<dbReference type="Proteomes" id="UP001219355">
    <property type="component" value="Chromosome 2"/>
</dbReference>